<proteinExistence type="inferred from homology"/>
<dbReference type="Proteomes" id="UP001354989">
    <property type="component" value="Plasmid pPP1"/>
</dbReference>
<evidence type="ECO:0000259" key="4">
    <source>
        <dbReference type="Pfam" id="PF22422"/>
    </source>
</evidence>
<geneLocation type="plasmid" evidence="5 6">
    <name>pPP1</name>
</geneLocation>
<accession>A0ABM7VHU5</accession>
<keyword evidence="5" id="KW-0614">Plasmid</keyword>
<dbReference type="PANTHER" id="PTHR10412">
    <property type="entry name" value="MANNOSYL-OLIGOSACCHARIDE GLUCOSIDASE"/>
    <property type="match status" value="1"/>
</dbReference>
<dbReference type="InterPro" id="IPR008928">
    <property type="entry name" value="6-hairpin_glycosidase_sf"/>
</dbReference>
<dbReference type="SUPFAM" id="SSF48208">
    <property type="entry name" value="Six-hairpin glycosidases"/>
    <property type="match status" value="1"/>
</dbReference>
<dbReference type="InterPro" id="IPR012341">
    <property type="entry name" value="6hp_glycosidase-like_sf"/>
</dbReference>
<gene>
    <name evidence="5" type="ORF">PEPS_28320</name>
</gene>
<evidence type="ECO:0000256" key="2">
    <source>
        <dbReference type="ARBA" id="ARBA00022801"/>
    </source>
</evidence>
<keyword evidence="3" id="KW-0326">Glycosidase</keyword>
<keyword evidence="2" id="KW-0378">Hydrolase</keyword>
<evidence type="ECO:0000313" key="5">
    <source>
        <dbReference type="EMBL" id="BDD00552.1"/>
    </source>
</evidence>
<sequence>MFLNKRLDTNAWNYSISPTNFYALNGKVATQAQAERMIQEHFYNPQEFWGDYIMPSIARNDPGYTGRDYWKGAIWAPMNFLVYLGFRNYDLPKARKDLARKSSDLLLKNWESKGQVLENYHAETGEYPGYRSEYFYHWGALLGMINMIEYGFMPPTEQQLQLIQ</sequence>
<dbReference type="InterPro" id="IPR054491">
    <property type="entry name" value="MGH1-like_GH"/>
</dbReference>
<comment type="similarity">
    <text evidence="1">Belongs to the glycosyl hydrolase 63 family.</text>
</comment>
<evidence type="ECO:0000256" key="1">
    <source>
        <dbReference type="ARBA" id="ARBA00010833"/>
    </source>
</evidence>
<protein>
    <recommendedName>
        <fullName evidence="4">Mannosylglycerate hydrolase MGH1-like glycoside hydrolase domain-containing protein</fullName>
    </recommendedName>
</protein>
<dbReference type="InterPro" id="IPR004888">
    <property type="entry name" value="Glycoside_hydrolase_63"/>
</dbReference>
<reference evidence="5 6" key="1">
    <citation type="submission" date="2021-12" db="EMBL/GenBank/DDBJ databases">
        <title>Genome sequencing of bacteria with rrn-lacking chromosome and rrn-plasmid.</title>
        <authorList>
            <person name="Anda M."/>
            <person name="Iwasaki W."/>
        </authorList>
    </citation>
    <scope>NUCLEOTIDE SEQUENCE [LARGE SCALE GENOMIC DNA]</scope>
    <source>
        <strain evidence="5 6">NBRC 101262</strain>
        <plasmid evidence="5 6">pPP1</plasmid>
    </source>
</reference>
<keyword evidence="6" id="KW-1185">Reference proteome</keyword>
<name>A0ABM7VHU5_9BACT</name>
<evidence type="ECO:0000256" key="3">
    <source>
        <dbReference type="ARBA" id="ARBA00023295"/>
    </source>
</evidence>
<dbReference type="PANTHER" id="PTHR10412:SF11">
    <property type="entry name" value="MANNOSYL-OLIGOSACCHARIDE GLUCOSIDASE"/>
    <property type="match status" value="1"/>
</dbReference>
<dbReference type="Gene3D" id="1.50.10.10">
    <property type="match status" value="1"/>
</dbReference>
<evidence type="ECO:0000313" key="6">
    <source>
        <dbReference type="Proteomes" id="UP001354989"/>
    </source>
</evidence>
<organism evidence="5 6">
    <name type="scientific">Persicobacter psychrovividus</name>
    <dbReference type="NCBI Taxonomy" id="387638"/>
    <lineage>
        <taxon>Bacteria</taxon>
        <taxon>Pseudomonadati</taxon>
        <taxon>Bacteroidota</taxon>
        <taxon>Cytophagia</taxon>
        <taxon>Cytophagales</taxon>
        <taxon>Persicobacteraceae</taxon>
        <taxon>Persicobacter</taxon>
    </lineage>
</organism>
<feature type="domain" description="Mannosylglycerate hydrolase MGH1-like glycoside hydrolase" evidence="4">
    <location>
        <begin position="2"/>
        <end position="137"/>
    </location>
</feature>
<dbReference type="EMBL" id="AP025293">
    <property type="protein sequence ID" value="BDD00552.1"/>
    <property type="molecule type" value="Genomic_DNA"/>
</dbReference>
<dbReference type="Pfam" id="PF22422">
    <property type="entry name" value="MGH1-like_GH"/>
    <property type="match status" value="1"/>
</dbReference>